<evidence type="ECO:0000256" key="3">
    <source>
        <dbReference type="ARBA" id="ARBA00023015"/>
    </source>
</evidence>
<evidence type="ECO:0000313" key="11">
    <source>
        <dbReference type="Proteomes" id="UP000178526"/>
    </source>
</evidence>
<evidence type="ECO:0000256" key="7">
    <source>
        <dbReference type="PROSITE-ProRule" id="PRU01091"/>
    </source>
</evidence>
<dbReference type="Gene3D" id="3.40.50.2300">
    <property type="match status" value="1"/>
</dbReference>
<dbReference type="GO" id="GO:0006355">
    <property type="term" value="P:regulation of DNA-templated transcription"/>
    <property type="evidence" value="ECO:0007669"/>
    <property type="project" value="InterPro"/>
</dbReference>
<dbReference type="Gene3D" id="1.10.10.10">
    <property type="entry name" value="Winged helix-like DNA-binding domain superfamily/Winged helix DNA-binding domain"/>
    <property type="match status" value="1"/>
</dbReference>
<dbReference type="InterPro" id="IPR039420">
    <property type="entry name" value="WalR-like"/>
</dbReference>
<dbReference type="Pfam" id="PF00072">
    <property type="entry name" value="Response_reg"/>
    <property type="match status" value="1"/>
</dbReference>
<dbReference type="CDD" id="cd00383">
    <property type="entry name" value="trans_reg_C"/>
    <property type="match status" value="1"/>
</dbReference>
<keyword evidence="1 6" id="KW-0597">Phosphoprotein</keyword>
<dbReference type="SMART" id="SM00448">
    <property type="entry name" value="REC"/>
    <property type="match status" value="1"/>
</dbReference>
<feature type="DNA-binding region" description="OmpR/PhoB-type" evidence="7">
    <location>
        <begin position="130"/>
        <end position="226"/>
    </location>
</feature>
<evidence type="ECO:0000256" key="5">
    <source>
        <dbReference type="ARBA" id="ARBA00023163"/>
    </source>
</evidence>
<dbReference type="GO" id="GO:0032993">
    <property type="term" value="C:protein-DNA complex"/>
    <property type="evidence" value="ECO:0007669"/>
    <property type="project" value="TreeGrafter"/>
</dbReference>
<dbReference type="PANTHER" id="PTHR48111:SF40">
    <property type="entry name" value="PHOSPHATE REGULON TRANSCRIPTIONAL REGULATORY PROTEIN PHOB"/>
    <property type="match status" value="1"/>
</dbReference>
<feature type="domain" description="OmpR/PhoB-type" evidence="9">
    <location>
        <begin position="130"/>
        <end position="226"/>
    </location>
</feature>
<keyword evidence="5" id="KW-0804">Transcription</keyword>
<evidence type="ECO:0000256" key="2">
    <source>
        <dbReference type="ARBA" id="ARBA00023012"/>
    </source>
</evidence>
<dbReference type="InterPro" id="IPR036388">
    <property type="entry name" value="WH-like_DNA-bd_sf"/>
</dbReference>
<dbReference type="InterPro" id="IPR001789">
    <property type="entry name" value="Sig_transdc_resp-reg_receiver"/>
</dbReference>
<dbReference type="FunFam" id="3.40.50.2300:FF:000001">
    <property type="entry name" value="DNA-binding response regulator PhoB"/>
    <property type="match status" value="1"/>
</dbReference>
<dbReference type="AlphaFoldDB" id="A0A1F7RF21"/>
<sequence length="228" mass="26424">MSKKILIIEDEKDIVELIAHYLEKDGFKTISASDGAKGLELVKEKSPDMVILDLMLPKIDGIEVCKRIKADSKSTSIPIIMLTAKGDETDRIIGLELGADDYITKPFSPRELVARIKAIFRRTEKKEEGRKVYQFKNLILDLESHEVRINDKDVNLTSKEFWLLEALLRNKERVLTRDKLLNDIWGYDYYGTTRTVDVHIRRLREKLPDIAKYIVTVKQLGYKFKENP</sequence>
<dbReference type="PANTHER" id="PTHR48111">
    <property type="entry name" value="REGULATOR OF RPOS"/>
    <property type="match status" value="1"/>
</dbReference>
<protein>
    <submittedName>
        <fullName evidence="10">DNA-binding response regulator</fullName>
    </submittedName>
</protein>
<evidence type="ECO:0000256" key="1">
    <source>
        <dbReference type="ARBA" id="ARBA00022553"/>
    </source>
</evidence>
<feature type="domain" description="Response regulatory" evidence="8">
    <location>
        <begin position="4"/>
        <end position="120"/>
    </location>
</feature>
<dbReference type="SMART" id="SM00862">
    <property type="entry name" value="Trans_reg_C"/>
    <property type="match status" value="1"/>
</dbReference>
<name>A0A1F7RF21_9BACT</name>
<accession>A0A1F7RF21</accession>
<gene>
    <name evidence="10" type="ORF">A2042_02715</name>
</gene>
<keyword evidence="2" id="KW-0902">Two-component regulatory system</keyword>
<dbReference type="Gene3D" id="6.10.250.690">
    <property type="match status" value="1"/>
</dbReference>
<dbReference type="GO" id="GO:0000976">
    <property type="term" value="F:transcription cis-regulatory region binding"/>
    <property type="evidence" value="ECO:0007669"/>
    <property type="project" value="TreeGrafter"/>
</dbReference>
<dbReference type="EMBL" id="MGDB01000107">
    <property type="protein sequence ID" value="OGL40122.1"/>
    <property type="molecule type" value="Genomic_DNA"/>
</dbReference>
<dbReference type="GO" id="GO:0005829">
    <property type="term" value="C:cytosol"/>
    <property type="evidence" value="ECO:0007669"/>
    <property type="project" value="TreeGrafter"/>
</dbReference>
<feature type="modified residue" description="4-aspartylphosphate" evidence="6">
    <location>
        <position position="53"/>
    </location>
</feature>
<evidence type="ECO:0000313" key="10">
    <source>
        <dbReference type="EMBL" id="OGL40122.1"/>
    </source>
</evidence>
<dbReference type="PROSITE" id="PS50110">
    <property type="entry name" value="RESPONSE_REGULATORY"/>
    <property type="match status" value="1"/>
</dbReference>
<dbReference type="PROSITE" id="PS51755">
    <property type="entry name" value="OMPR_PHOB"/>
    <property type="match status" value="1"/>
</dbReference>
<dbReference type="InterPro" id="IPR001867">
    <property type="entry name" value="OmpR/PhoB-type_DNA-bd"/>
</dbReference>
<dbReference type="InterPro" id="IPR016032">
    <property type="entry name" value="Sig_transdc_resp-reg_C-effctor"/>
</dbReference>
<reference evidence="10 11" key="1">
    <citation type="journal article" date="2016" name="Nat. Commun.">
        <title>Thousands of microbial genomes shed light on interconnected biogeochemical processes in an aquifer system.</title>
        <authorList>
            <person name="Anantharaman K."/>
            <person name="Brown C.T."/>
            <person name="Hug L.A."/>
            <person name="Sharon I."/>
            <person name="Castelle C.J."/>
            <person name="Probst A.J."/>
            <person name="Thomas B.C."/>
            <person name="Singh A."/>
            <person name="Wilkins M.J."/>
            <person name="Karaoz U."/>
            <person name="Brodie E.L."/>
            <person name="Williams K.H."/>
            <person name="Hubbard S.S."/>
            <person name="Banfield J.F."/>
        </authorList>
    </citation>
    <scope>NUCLEOTIDE SEQUENCE [LARGE SCALE GENOMIC DNA]</scope>
</reference>
<dbReference type="GO" id="GO:0000156">
    <property type="term" value="F:phosphorelay response regulator activity"/>
    <property type="evidence" value="ECO:0007669"/>
    <property type="project" value="TreeGrafter"/>
</dbReference>
<dbReference type="Proteomes" id="UP000178526">
    <property type="component" value="Unassembled WGS sequence"/>
</dbReference>
<keyword evidence="4 7" id="KW-0238">DNA-binding</keyword>
<evidence type="ECO:0000256" key="4">
    <source>
        <dbReference type="ARBA" id="ARBA00023125"/>
    </source>
</evidence>
<dbReference type="Pfam" id="PF00486">
    <property type="entry name" value="Trans_reg_C"/>
    <property type="match status" value="1"/>
</dbReference>
<dbReference type="SUPFAM" id="SSF52172">
    <property type="entry name" value="CheY-like"/>
    <property type="match status" value="1"/>
</dbReference>
<dbReference type="SUPFAM" id="SSF46894">
    <property type="entry name" value="C-terminal effector domain of the bipartite response regulators"/>
    <property type="match status" value="1"/>
</dbReference>
<dbReference type="InterPro" id="IPR011006">
    <property type="entry name" value="CheY-like_superfamily"/>
</dbReference>
<evidence type="ECO:0000259" key="9">
    <source>
        <dbReference type="PROSITE" id="PS51755"/>
    </source>
</evidence>
<dbReference type="FunFam" id="1.10.10.10:FF:000018">
    <property type="entry name" value="DNA-binding response regulator ResD"/>
    <property type="match status" value="1"/>
</dbReference>
<evidence type="ECO:0000256" key="6">
    <source>
        <dbReference type="PROSITE-ProRule" id="PRU00169"/>
    </source>
</evidence>
<comment type="caution">
    <text evidence="10">The sequence shown here is derived from an EMBL/GenBank/DDBJ whole genome shotgun (WGS) entry which is preliminary data.</text>
</comment>
<proteinExistence type="predicted"/>
<organism evidence="10 11">
    <name type="scientific">Candidatus Schekmanbacteria bacterium GWA2_38_11</name>
    <dbReference type="NCBI Taxonomy" id="1817876"/>
    <lineage>
        <taxon>Bacteria</taxon>
        <taxon>Candidatus Schekmaniibacteriota</taxon>
    </lineage>
</organism>
<evidence type="ECO:0000259" key="8">
    <source>
        <dbReference type="PROSITE" id="PS50110"/>
    </source>
</evidence>
<keyword evidence="3" id="KW-0805">Transcription regulation</keyword>